<keyword evidence="2" id="KW-1185">Reference proteome</keyword>
<reference evidence="1" key="1">
    <citation type="journal article" date="2023" name="bioRxiv">
        <title>Improved chromosome-level genome assembly for marigold (Tagetes erecta).</title>
        <authorList>
            <person name="Jiang F."/>
            <person name="Yuan L."/>
            <person name="Wang S."/>
            <person name="Wang H."/>
            <person name="Xu D."/>
            <person name="Wang A."/>
            <person name="Fan W."/>
        </authorList>
    </citation>
    <scope>NUCLEOTIDE SEQUENCE</scope>
    <source>
        <strain evidence="1">WSJ</strain>
        <tissue evidence="1">Leaf</tissue>
    </source>
</reference>
<name>A0AAD8NSE0_TARER</name>
<comment type="caution">
    <text evidence="1">The sequence shown here is derived from an EMBL/GenBank/DDBJ whole genome shotgun (WGS) entry which is preliminary data.</text>
</comment>
<dbReference type="EMBL" id="JAUHHV010000007">
    <property type="protein sequence ID" value="KAK1419193.1"/>
    <property type="molecule type" value="Genomic_DNA"/>
</dbReference>
<evidence type="ECO:0000313" key="2">
    <source>
        <dbReference type="Proteomes" id="UP001229421"/>
    </source>
</evidence>
<sequence length="235" mass="26375">MVHGGLYPCGRCQNENSVSIDQTRIDTGMNVSPSVHGSSCASGGPSTDYPPIEVLSRCELLFPYISSKETLLENTMTPCPTQYHTTSPTTTDNSVYILEMTPPDEYKQDQSQHFQVDMDFAKTYVDLLEQHEQVSVPQAHVSMPKLKPKEKLSLKEKQENNISCALEKIAKEQSEDIPTLAGQLRSFYGNEDSVQVFSPFAMYPEVVPEYIEFEAVLQCLSNGLLNICFIHCFEM</sequence>
<gene>
    <name evidence="1" type="ORF">QVD17_28355</name>
</gene>
<evidence type="ECO:0000313" key="1">
    <source>
        <dbReference type="EMBL" id="KAK1419193.1"/>
    </source>
</evidence>
<organism evidence="1 2">
    <name type="scientific">Tagetes erecta</name>
    <name type="common">African marigold</name>
    <dbReference type="NCBI Taxonomy" id="13708"/>
    <lineage>
        <taxon>Eukaryota</taxon>
        <taxon>Viridiplantae</taxon>
        <taxon>Streptophyta</taxon>
        <taxon>Embryophyta</taxon>
        <taxon>Tracheophyta</taxon>
        <taxon>Spermatophyta</taxon>
        <taxon>Magnoliopsida</taxon>
        <taxon>eudicotyledons</taxon>
        <taxon>Gunneridae</taxon>
        <taxon>Pentapetalae</taxon>
        <taxon>asterids</taxon>
        <taxon>campanulids</taxon>
        <taxon>Asterales</taxon>
        <taxon>Asteraceae</taxon>
        <taxon>Asteroideae</taxon>
        <taxon>Heliantheae alliance</taxon>
        <taxon>Tageteae</taxon>
        <taxon>Tagetes</taxon>
    </lineage>
</organism>
<proteinExistence type="predicted"/>
<dbReference type="AlphaFoldDB" id="A0AAD8NSE0"/>
<accession>A0AAD8NSE0</accession>
<dbReference type="Proteomes" id="UP001229421">
    <property type="component" value="Unassembled WGS sequence"/>
</dbReference>
<protein>
    <submittedName>
        <fullName evidence="1">Uncharacterized protein</fullName>
    </submittedName>
</protein>